<evidence type="ECO:0000256" key="1">
    <source>
        <dbReference type="SAM" id="SignalP"/>
    </source>
</evidence>
<reference evidence="3" key="1">
    <citation type="submission" date="2016-10" db="EMBL/GenBank/DDBJ databases">
        <authorList>
            <person name="Varghese N."/>
            <person name="Submissions S."/>
        </authorList>
    </citation>
    <scope>NUCLEOTIDE SEQUENCE [LARGE SCALE GENOMIC DNA]</scope>
    <source>
        <strain evidence="3">UNC178MFTsu3.1</strain>
    </source>
</reference>
<evidence type="ECO:0000313" key="2">
    <source>
        <dbReference type="EMBL" id="SFF57641.1"/>
    </source>
</evidence>
<protein>
    <submittedName>
        <fullName evidence="2">Regulator RcnB of Ni and Co efflux</fullName>
    </submittedName>
</protein>
<keyword evidence="1" id="KW-0732">Signal</keyword>
<feature type="signal peptide" evidence="1">
    <location>
        <begin position="1"/>
        <end position="28"/>
    </location>
</feature>
<dbReference type="AlphaFoldDB" id="A0A1I2JXT6"/>
<organism evidence="2 3">
    <name type="scientific">Dyella marensis</name>
    <dbReference type="NCBI Taxonomy" id="500610"/>
    <lineage>
        <taxon>Bacteria</taxon>
        <taxon>Pseudomonadati</taxon>
        <taxon>Pseudomonadota</taxon>
        <taxon>Gammaproteobacteria</taxon>
        <taxon>Lysobacterales</taxon>
        <taxon>Rhodanobacteraceae</taxon>
        <taxon>Dyella</taxon>
    </lineage>
</organism>
<dbReference type="STRING" id="500610.SAMN02799615_04228"/>
<accession>A0A1I2JXT6</accession>
<dbReference type="InterPro" id="IPR024572">
    <property type="entry name" value="RcnB"/>
</dbReference>
<sequence>MKTRSTQFLGKLFLTLGLLLAGSNVALADNDHGRGHDRGGDRHGHYDGGRDHRDWDRRDHRDWGRRDWDRHDHWRGPDRGWHDDRRYYGGGYRPHHRWARGERYYGPVYVVNDYRYYRLRPPPYGYHWVRDDGGYLLVAVGTGIILDMVLN</sequence>
<dbReference type="RefSeq" id="WP_026634893.1">
    <property type="nucleotide sequence ID" value="NZ_FONH01000031.1"/>
</dbReference>
<gene>
    <name evidence="2" type="ORF">SAMN02799615_04228</name>
</gene>
<dbReference type="Gene3D" id="3.10.450.160">
    <property type="entry name" value="inner membrane protein cigr"/>
    <property type="match status" value="1"/>
</dbReference>
<dbReference type="Proteomes" id="UP000199477">
    <property type="component" value="Unassembled WGS sequence"/>
</dbReference>
<proteinExistence type="predicted"/>
<keyword evidence="3" id="KW-1185">Reference proteome</keyword>
<dbReference type="EMBL" id="FONH01000031">
    <property type="protein sequence ID" value="SFF57641.1"/>
    <property type="molecule type" value="Genomic_DNA"/>
</dbReference>
<evidence type="ECO:0000313" key="3">
    <source>
        <dbReference type="Proteomes" id="UP000199477"/>
    </source>
</evidence>
<name>A0A1I2JXT6_9GAMM</name>
<dbReference type="Pfam" id="PF11776">
    <property type="entry name" value="RcnB"/>
    <property type="match status" value="1"/>
</dbReference>
<feature type="chain" id="PRO_5011458548" evidence="1">
    <location>
        <begin position="29"/>
        <end position="151"/>
    </location>
</feature>